<proteinExistence type="inferred from homology"/>
<gene>
    <name evidence="3" type="ORF">ACJMK2_002506</name>
</gene>
<evidence type="ECO:0000313" key="3">
    <source>
        <dbReference type="EMBL" id="KAL3890215.1"/>
    </source>
</evidence>
<dbReference type="PANTHER" id="PTHR12184">
    <property type="entry name" value="UBIQUINOL-CYTOCHROME C REDUCTASE COMPLEX ASSEMBLY FACTOR 1 FAMILY MEMBER"/>
    <property type="match status" value="1"/>
</dbReference>
<dbReference type="InterPro" id="IPR021150">
    <property type="entry name" value="Ubiq_cyt_c_chap"/>
</dbReference>
<evidence type="ECO:0000313" key="4">
    <source>
        <dbReference type="Proteomes" id="UP001634394"/>
    </source>
</evidence>
<feature type="domain" description="Ubiquinol-cytochrome c chaperone" evidence="2">
    <location>
        <begin position="125"/>
        <end position="261"/>
    </location>
</feature>
<organism evidence="3 4">
    <name type="scientific">Sinanodonta woodiana</name>
    <name type="common">Chinese pond mussel</name>
    <name type="synonym">Anodonta woodiana</name>
    <dbReference type="NCBI Taxonomy" id="1069815"/>
    <lineage>
        <taxon>Eukaryota</taxon>
        <taxon>Metazoa</taxon>
        <taxon>Spiralia</taxon>
        <taxon>Lophotrochozoa</taxon>
        <taxon>Mollusca</taxon>
        <taxon>Bivalvia</taxon>
        <taxon>Autobranchia</taxon>
        <taxon>Heteroconchia</taxon>
        <taxon>Palaeoheterodonta</taxon>
        <taxon>Unionida</taxon>
        <taxon>Unionoidea</taxon>
        <taxon>Unionidae</taxon>
        <taxon>Unioninae</taxon>
        <taxon>Sinanodonta</taxon>
    </lineage>
</organism>
<keyword evidence="4" id="KW-1185">Reference proteome</keyword>
<dbReference type="AlphaFoldDB" id="A0ABD3XYR3"/>
<dbReference type="Proteomes" id="UP001634394">
    <property type="component" value="Unassembled WGS sequence"/>
</dbReference>
<dbReference type="Pfam" id="PF03981">
    <property type="entry name" value="Ubiq_cyt_C_chap"/>
    <property type="match status" value="1"/>
</dbReference>
<comment type="similarity">
    <text evidence="1">Belongs to the CBP3 family.</text>
</comment>
<dbReference type="EMBL" id="JBJQND010000001">
    <property type="protein sequence ID" value="KAL3890215.1"/>
    <property type="molecule type" value="Genomic_DNA"/>
</dbReference>
<dbReference type="PANTHER" id="PTHR12184:SF1">
    <property type="entry name" value="UBIQUINOL-CYTOCHROME-C REDUCTASE COMPLEX ASSEMBLY FACTOR 1"/>
    <property type="match status" value="1"/>
</dbReference>
<accession>A0ABD3XYR3</accession>
<dbReference type="InterPro" id="IPR007129">
    <property type="entry name" value="Ubiqinol_cyt_c_chaperone_CPB3"/>
</dbReference>
<evidence type="ECO:0000256" key="1">
    <source>
        <dbReference type="ARBA" id="ARBA00006407"/>
    </source>
</evidence>
<evidence type="ECO:0000259" key="2">
    <source>
        <dbReference type="Pfam" id="PF03981"/>
    </source>
</evidence>
<name>A0ABD3XYR3_SINWO</name>
<reference evidence="3 4" key="1">
    <citation type="submission" date="2024-11" db="EMBL/GenBank/DDBJ databases">
        <title>Chromosome-level genome assembly of the freshwater bivalve Anodonta woodiana.</title>
        <authorList>
            <person name="Chen X."/>
        </authorList>
    </citation>
    <scope>NUCLEOTIDE SEQUENCE [LARGE SCALE GENOMIC DNA]</scope>
    <source>
        <strain evidence="3">MN2024</strain>
        <tissue evidence="3">Gills</tissue>
    </source>
</reference>
<protein>
    <recommendedName>
        <fullName evidence="2">Ubiquinol-cytochrome c chaperone domain-containing protein</fullName>
    </recommendedName>
</protein>
<comment type="caution">
    <text evidence="3">The sequence shown here is derived from an EMBL/GenBank/DDBJ whole genome shotgun (WGS) entry which is preliminary data.</text>
</comment>
<sequence>MNCFAHSLLGSQNMGTVIRCFSINVMKCTRFSQTDFLSNCQHRVSLIRHRSTWSKAMVPYLQRSTKTRQQSTAIESAVDTSLWDKVKKTFGIKKTYGKSNLNVAAFNMYTCCAEIPDYDEMFRVLKMPDSLNSFFVLVELHVWMCMVRLQDEGDDGYFVRNALVENMWSDIVHRSKELGKQNQIRIPKSDFNFMNQHFYTSLLYYDEGLFHSDKVLANNLWDILFDKRDIDPESLELMVQYVRKQLKHLDIQDSSLLLSKGMVHFLPLHSESLDPERVNPILFKLHLGHFKK</sequence>